<keyword evidence="2 4" id="KW-0444">Lipid biosynthesis</keyword>
<feature type="domain" description="Fatty acyl-CoA reductase C-terminal" evidence="5">
    <location>
        <begin position="465"/>
        <end position="543"/>
    </location>
</feature>
<name>A0A0S4ILT5_BODSA</name>
<dbReference type="PANTHER" id="PTHR11011:SF45">
    <property type="entry name" value="FATTY ACYL-COA REDUCTASE CG8306-RELATED"/>
    <property type="match status" value="1"/>
</dbReference>
<dbReference type="InterPro" id="IPR026055">
    <property type="entry name" value="FAR"/>
</dbReference>
<dbReference type="Gene3D" id="3.40.50.720">
    <property type="entry name" value="NAD(P)-binding Rossmann-like Domain"/>
    <property type="match status" value="1"/>
</dbReference>
<dbReference type="GO" id="GO:0102965">
    <property type="term" value="F:alcohol-forming long-chain fatty acyl-CoA reductase activity"/>
    <property type="evidence" value="ECO:0007669"/>
    <property type="project" value="UniProtKB-EC"/>
</dbReference>
<dbReference type="InterPro" id="IPR033640">
    <property type="entry name" value="FAR_C"/>
</dbReference>
<keyword evidence="4" id="KW-0812">Transmembrane</keyword>
<dbReference type="OMA" id="PEEMCKR"/>
<dbReference type="Proteomes" id="UP000051952">
    <property type="component" value="Unassembled WGS sequence"/>
</dbReference>
<dbReference type="EC" id="1.2.1.84" evidence="4"/>
<evidence type="ECO:0000256" key="4">
    <source>
        <dbReference type="RuleBase" id="RU363097"/>
    </source>
</evidence>
<dbReference type="GO" id="GO:0035336">
    <property type="term" value="P:long-chain fatty-acyl-CoA metabolic process"/>
    <property type="evidence" value="ECO:0007669"/>
    <property type="project" value="TreeGrafter"/>
</dbReference>
<evidence type="ECO:0000256" key="3">
    <source>
        <dbReference type="ARBA" id="ARBA00023098"/>
    </source>
</evidence>
<evidence type="ECO:0000256" key="2">
    <source>
        <dbReference type="ARBA" id="ARBA00022516"/>
    </source>
</evidence>
<keyword evidence="3 4" id="KW-0443">Lipid metabolism</keyword>
<comment type="function">
    <text evidence="4">Catalyzes the reduction of fatty acyl-CoA to fatty alcohols.</text>
</comment>
<evidence type="ECO:0000256" key="1">
    <source>
        <dbReference type="ARBA" id="ARBA00005928"/>
    </source>
</evidence>
<feature type="transmembrane region" description="Helical" evidence="4">
    <location>
        <begin position="13"/>
        <end position="32"/>
    </location>
</feature>
<comment type="catalytic activity">
    <reaction evidence="4">
        <text>a long-chain fatty acyl-CoA + 2 NADPH + 2 H(+) = a long-chain primary fatty alcohol + 2 NADP(+) + CoA</text>
        <dbReference type="Rhea" id="RHEA:52716"/>
        <dbReference type="ChEBI" id="CHEBI:15378"/>
        <dbReference type="ChEBI" id="CHEBI:57287"/>
        <dbReference type="ChEBI" id="CHEBI:57783"/>
        <dbReference type="ChEBI" id="CHEBI:58349"/>
        <dbReference type="ChEBI" id="CHEBI:77396"/>
        <dbReference type="ChEBI" id="CHEBI:83139"/>
        <dbReference type="EC" id="1.2.1.84"/>
    </reaction>
</comment>
<accession>A0A0S4ILT5</accession>
<comment type="similarity">
    <text evidence="1 4">Belongs to the fatty acyl-CoA reductase family.</text>
</comment>
<organism evidence="7 8">
    <name type="scientific">Bodo saltans</name>
    <name type="common">Flagellated protozoan</name>
    <dbReference type="NCBI Taxonomy" id="75058"/>
    <lineage>
        <taxon>Eukaryota</taxon>
        <taxon>Discoba</taxon>
        <taxon>Euglenozoa</taxon>
        <taxon>Kinetoplastea</taxon>
        <taxon>Metakinetoplastina</taxon>
        <taxon>Eubodonida</taxon>
        <taxon>Bodonidae</taxon>
        <taxon>Bodo</taxon>
    </lineage>
</organism>
<dbReference type="Pfam" id="PF03015">
    <property type="entry name" value="Sterile"/>
    <property type="match status" value="1"/>
</dbReference>
<dbReference type="Pfam" id="PF07993">
    <property type="entry name" value="NAD_binding_4"/>
    <property type="match status" value="1"/>
</dbReference>
<evidence type="ECO:0000259" key="6">
    <source>
        <dbReference type="Pfam" id="PF07993"/>
    </source>
</evidence>
<dbReference type="VEuPathDB" id="TriTrypDB:BSAL_53820"/>
<dbReference type="CDD" id="cd05236">
    <property type="entry name" value="FAR-N_SDR_e"/>
    <property type="match status" value="1"/>
</dbReference>
<dbReference type="GO" id="GO:0080019">
    <property type="term" value="F:alcohol-forming very long-chain fatty acyl-CoA reductase activity"/>
    <property type="evidence" value="ECO:0007669"/>
    <property type="project" value="InterPro"/>
</dbReference>
<dbReference type="InterPro" id="IPR036291">
    <property type="entry name" value="NAD(P)-bd_dom_sf"/>
</dbReference>
<keyword evidence="4" id="KW-0560">Oxidoreductase</keyword>
<dbReference type="OrthoDB" id="429813at2759"/>
<dbReference type="InterPro" id="IPR013120">
    <property type="entry name" value="FAR_NAD-bd"/>
</dbReference>
<evidence type="ECO:0000313" key="7">
    <source>
        <dbReference type="EMBL" id="CUE71981.1"/>
    </source>
</evidence>
<proteinExistence type="inferred from homology"/>
<reference evidence="8" key="1">
    <citation type="submission" date="2015-09" db="EMBL/GenBank/DDBJ databases">
        <authorList>
            <consortium name="Pathogen Informatics"/>
        </authorList>
    </citation>
    <scope>NUCLEOTIDE SEQUENCE [LARGE SCALE GENOMIC DNA]</scope>
    <source>
        <strain evidence="8">Lake Konstanz</strain>
    </source>
</reference>
<dbReference type="SUPFAM" id="SSF51735">
    <property type="entry name" value="NAD(P)-binding Rossmann-fold domains"/>
    <property type="match status" value="1"/>
</dbReference>
<evidence type="ECO:0000313" key="8">
    <source>
        <dbReference type="Proteomes" id="UP000051952"/>
    </source>
</evidence>
<dbReference type="AlphaFoldDB" id="A0A0S4ILT5"/>
<evidence type="ECO:0000259" key="5">
    <source>
        <dbReference type="Pfam" id="PF03015"/>
    </source>
</evidence>
<dbReference type="EMBL" id="CYKH01000115">
    <property type="protein sequence ID" value="CUE71981.1"/>
    <property type="molecule type" value="Genomic_DNA"/>
</dbReference>
<protein>
    <recommendedName>
        <fullName evidence="4">Fatty acyl-CoA reductase</fullName>
        <ecNumber evidence="4">1.2.1.84</ecNumber>
    </recommendedName>
</protein>
<keyword evidence="4" id="KW-0521">NADP</keyword>
<keyword evidence="4" id="KW-0472">Membrane</keyword>
<feature type="domain" description="Thioester reductase (TE)" evidence="6">
    <location>
        <begin position="17"/>
        <end position="296"/>
    </location>
</feature>
<keyword evidence="8" id="KW-1185">Reference proteome</keyword>
<dbReference type="PANTHER" id="PTHR11011">
    <property type="entry name" value="MALE STERILITY PROTEIN 2-RELATED"/>
    <property type="match status" value="1"/>
</dbReference>
<sequence length="566" mass="62732">MSLDLHGSFSGKTLFFTGVTGFVGKVFLFLLLKNFPDIKRIYVLIRTKKGQKPQDRFQEVVKSQCFDPLKAVIGEAEFQRRMSVVVAVSGDITEDRLGIEQKTYIEICETVNFIAHIAATVDFQEKLNLSVQMNTLGGLRVVALARKCRQLESMVHTSTCYVNWARDGRENPVKEQLYPLAFDPEAMCKHILSLHPTQLESETKELLEKYNFPNTYTFTKSMGEHLIRKNKGRLPITIVRPSIIGCSYRDPYPGWVDALTAAGGLFLTVGLGIVSEFEVDGRSIADIVPVDHVCSTLIKALYKTALHHKMTNASAITAPASTISSPNVGSIATVLSAVAPKISTSVVGGIVNGAVASQSIAVSSGSAPPQRQAESVSSDDGSTFPLVFHSSTSACMNNLTWGLARRGIMAYWNSGKRHPRAIGKADVMLLPNSYAFWVMHTLRRRAPFYAMKAMAHLPAPIGSEQKRKMVGKYEKALARAADLRFQFHPFVSREWVFDQSNHKYLDEGLSDKALEAFPTDTYQVNWWTFIQLYNFGMCKFIIKSIDGRSEPLVPPSGAEVFARASL</sequence>
<keyword evidence="4" id="KW-1133">Transmembrane helix</keyword>
<dbReference type="CDD" id="cd09071">
    <property type="entry name" value="FAR_C"/>
    <property type="match status" value="1"/>
</dbReference>
<gene>
    <name evidence="7" type="ORF">BSAL_53820</name>
</gene>